<reference evidence="2" key="1">
    <citation type="submission" date="2020-10" db="EMBL/GenBank/DDBJ databases">
        <authorList>
            <person name="Gilroy R."/>
        </authorList>
    </citation>
    <scope>NUCLEOTIDE SEQUENCE</scope>
    <source>
        <strain evidence="2">CHK157-1446</strain>
    </source>
</reference>
<sequence length="304" mass="34299">MKMIFKRILLSMLAGATLCCMGGCAKKVTVVDEIPDEYRQPCENGGTIELFTYPTKDYYGTMGDIEKQAYIYLPYGYDETKQYNVMYLLHGIGGDIWEWGMTGEDSDVKKIMDNLIANGDIEPFIVITPNGRASKDNGPNSDSNSFYEFGKELRYDLIPYVDEHYATYADYGEDYDVTDARDHRAIAGLSMGGMQTTNIGLCECLDMFSYFGAFSSCPTTYTASEIALKLEGFPDYDIKYFYNLCGTEDGIAISHHTNAVEGLCDLTDKLKDGKNFMWQTRSGGHDFNIWFLGFYNFAQIAFTQ</sequence>
<evidence type="ECO:0008006" key="4">
    <source>
        <dbReference type="Google" id="ProtNLM"/>
    </source>
</evidence>
<dbReference type="InterPro" id="IPR029058">
    <property type="entry name" value="AB_hydrolase_fold"/>
</dbReference>
<dbReference type="Pfam" id="PF00756">
    <property type="entry name" value="Esterase"/>
    <property type="match status" value="1"/>
</dbReference>
<feature type="signal peptide" evidence="1">
    <location>
        <begin position="1"/>
        <end position="25"/>
    </location>
</feature>
<evidence type="ECO:0000313" key="2">
    <source>
        <dbReference type="EMBL" id="HIS24173.1"/>
    </source>
</evidence>
<protein>
    <recommendedName>
        <fullName evidence="4">Enterochelin esterase</fullName>
    </recommendedName>
</protein>
<dbReference type="InterPro" id="IPR050583">
    <property type="entry name" value="Mycobacterial_A85_antigen"/>
</dbReference>
<dbReference type="InterPro" id="IPR000801">
    <property type="entry name" value="Esterase-like"/>
</dbReference>
<reference evidence="2" key="2">
    <citation type="journal article" date="2021" name="PeerJ">
        <title>Extensive microbial diversity within the chicken gut microbiome revealed by metagenomics and culture.</title>
        <authorList>
            <person name="Gilroy R."/>
            <person name="Ravi A."/>
            <person name="Getino M."/>
            <person name="Pursley I."/>
            <person name="Horton D.L."/>
            <person name="Alikhan N.F."/>
            <person name="Baker D."/>
            <person name="Gharbi K."/>
            <person name="Hall N."/>
            <person name="Watson M."/>
            <person name="Adriaenssens E.M."/>
            <person name="Foster-Nyarko E."/>
            <person name="Jarju S."/>
            <person name="Secka A."/>
            <person name="Antonio M."/>
            <person name="Oren A."/>
            <person name="Chaudhuri R.R."/>
            <person name="La Ragione R."/>
            <person name="Hildebrand F."/>
            <person name="Pallen M.J."/>
        </authorList>
    </citation>
    <scope>NUCLEOTIDE SEQUENCE</scope>
    <source>
        <strain evidence="2">CHK157-1446</strain>
    </source>
</reference>
<proteinExistence type="predicted"/>
<dbReference type="SUPFAM" id="SSF53474">
    <property type="entry name" value="alpha/beta-Hydrolases"/>
    <property type="match status" value="1"/>
</dbReference>
<evidence type="ECO:0000256" key="1">
    <source>
        <dbReference type="SAM" id="SignalP"/>
    </source>
</evidence>
<comment type="caution">
    <text evidence="2">The sequence shown here is derived from an EMBL/GenBank/DDBJ whole genome shotgun (WGS) entry which is preliminary data.</text>
</comment>
<feature type="chain" id="PRO_5039526182" description="Enterochelin esterase" evidence="1">
    <location>
        <begin position="26"/>
        <end position="304"/>
    </location>
</feature>
<keyword evidence="1" id="KW-0732">Signal</keyword>
<name>A0A9D1EMI0_9FIRM</name>
<dbReference type="EMBL" id="DVIR01000018">
    <property type="protein sequence ID" value="HIS24173.1"/>
    <property type="molecule type" value="Genomic_DNA"/>
</dbReference>
<dbReference type="PANTHER" id="PTHR48098">
    <property type="entry name" value="ENTEROCHELIN ESTERASE-RELATED"/>
    <property type="match status" value="1"/>
</dbReference>
<dbReference type="PANTHER" id="PTHR48098:SF1">
    <property type="entry name" value="DIACYLGLYCEROL ACYLTRANSFERASE_MYCOLYLTRANSFERASE AG85A"/>
    <property type="match status" value="1"/>
</dbReference>
<dbReference type="GO" id="GO:0016747">
    <property type="term" value="F:acyltransferase activity, transferring groups other than amino-acyl groups"/>
    <property type="evidence" value="ECO:0007669"/>
    <property type="project" value="TreeGrafter"/>
</dbReference>
<dbReference type="Proteomes" id="UP000823982">
    <property type="component" value="Unassembled WGS sequence"/>
</dbReference>
<dbReference type="AlphaFoldDB" id="A0A9D1EMI0"/>
<gene>
    <name evidence="2" type="ORF">IAD01_02080</name>
</gene>
<organism evidence="2 3">
    <name type="scientific">Candidatus Faeciplasma gallinarum</name>
    <dbReference type="NCBI Taxonomy" id="2840799"/>
    <lineage>
        <taxon>Bacteria</taxon>
        <taxon>Bacillati</taxon>
        <taxon>Bacillota</taxon>
        <taxon>Clostridia</taxon>
        <taxon>Eubacteriales</taxon>
        <taxon>Oscillospiraceae</taxon>
        <taxon>Oscillospiraceae incertae sedis</taxon>
        <taxon>Candidatus Faeciplasma</taxon>
    </lineage>
</organism>
<dbReference type="Gene3D" id="3.40.50.1820">
    <property type="entry name" value="alpha/beta hydrolase"/>
    <property type="match status" value="1"/>
</dbReference>
<accession>A0A9D1EMI0</accession>
<evidence type="ECO:0000313" key="3">
    <source>
        <dbReference type="Proteomes" id="UP000823982"/>
    </source>
</evidence>